<dbReference type="SFLD" id="SFLDG01082">
    <property type="entry name" value="B12-binding_domain_containing"/>
    <property type="match status" value="1"/>
</dbReference>
<dbReference type="SUPFAM" id="SSF102114">
    <property type="entry name" value="Radical SAM enzymes"/>
    <property type="match status" value="1"/>
</dbReference>
<evidence type="ECO:0000256" key="2">
    <source>
        <dbReference type="ARBA" id="ARBA00022485"/>
    </source>
</evidence>
<dbReference type="PROSITE" id="PS01278">
    <property type="entry name" value="MTTASE_RADICAL"/>
    <property type="match status" value="1"/>
</dbReference>
<dbReference type="SMART" id="SM00729">
    <property type="entry name" value="Elp3"/>
    <property type="match status" value="1"/>
</dbReference>
<keyword evidence="4" id="KW-0808">Transferase</keyword>
<evidence type="ECO:0000256" key="8">
    <source>
        <dbReference type="ARBA" id="ARBA00023014"/>
    </source>
</evidence>
<keyword evidence="6" id="KW-0479">Metal-binding</keyword>
<comment type="cofactor">
    <cofactor evidence="1">
        <name>[4Fe-4S] cluster</name>
        <dbReference type="ChEBI" id="CHEBI:49883"/>
    </cofactor>
</comment>
<dbReference type="GO" id="GO:0035599">
    <property type="term" value="F:aspartic acid methylthiotransferase activity"/>
    <property type="evidence" value="ECO:0007669"/>
    <property type="project" value="TreeGrafter"/>
</dbReference>
<keyword evidence="8" id="KW-0411">Iron-sulfur</keyword>
<name>K2AWT7_9BACT</name>
<evidence type="ECO:0000256" key="6">
    <source>
        <dbReference type="ARBA" id="ARBA00022723"/>
    </source>
</evidence>
<dbReference type="InterPro" id="IPR058240">
    <property type="entry name" value="rSAM_sf"/>
</dbReference>
<keyword evidence="5" id="KW-0949">S-adenosyl-L-methionine</keyword>
<accession>K2AWT7</accession>
<evidence type="ECO:0000259" key="9">
    <source>
        <dbReference type="PROSITE" id="PS51449"/>
    </source>
</evidence>
<gene>
    <name evidence="11" type="ORF">ACD_49C00056G0002</name>
</gene>
<dbReference type="AlphaFoldDB" id="K2AWT7"/>
<dbReference type="Pfam" id="PF00919">
    <property type="entry name" value="UPF0004"/>
    <property type="match status" value="1"/>
</dbReference>
<comment type="caution">
    <text evidence="11">The sequence shown here is derived from an EMBL/GenBank/DDBJ whole genome shotgun (WGS) entry which is preliminary data.</text>
</comment>
<dbReference type="EMBL" id="AMFJ01021642">
    <property type="protein sequence ID" value="EKD66247.1"/>
    <property type="molecule type" value="Genomic_DNA"/>
</dbReference>
<dbReference type="InterPro" id="IPR038135">
    <property type="entry name" value="Methylthiotransferase_N_sf"/>
</dbReference>
<evidence type="ECO:0000256" key="3">
    <source>
        <dbReference type="ARBA" id="ARBA00022490"/>
    </source>
</evidence>
<keyword evidence="2" id="KW-0004">4Fe-4S</keyword>
<dbReference type="InterPro" id="IPR013848">
    <property type="entry name" value="Methylthiotransferase_N"/>
</dbReference>
<dbReference type="PANTHER" id="PTHR43837">
    <property type="entry name" value="RIBOSOMAL PROTEIN S12 METHYLTHIOTRANSFERASE RIMO"/>
    <property type="match status" value="1"/>
</dbReference>
<dbReference type="PROSITE" id="PS51449">
    <property type="entry name" value="MTTASE_N"/>
    <property type="match status" value="1"/>
</dbReference>
<dbReference type="SFLD" id="SFLDS00029">
    <property type="entry name" value="Radical_SAM"/>
    <property type="match status" value="1"/>
</dbReference>
<dbReference type="InterPro" id="IPR005839">
    <property type="entry name" value="Methylthiotransferase"/>
</dbReference>
<dbReference type="GO" id="GO:0046872">
    <property type="term" value="F:metal ion binding"/>
    <property type="evidence" value="ECO:0007669"/>
    <property type="project" value="UniProtKB-KW"/>
</dbReference>
<dbReference type="InterPro" id="IPR006638">
    <property type="entry name" value="Elp3/MiaA/NifB-like_rSAM"/>
</dbReference>
<dbReference type="InterPro" id="IPR020612">
    <property type="entry name" value="Methylthiotransferase_CS"/>
</dbReference>
<evidence type="ECO:0000256" key="1">
    <source>
        <dbReference type="ARBA" id="ARBA00001966"/>
    </source>
</evidence>
<organism evidence="11">
    <name type="scientific">uncultured bacterium</name>
    <name type="common">gcode 4</name>
    <dbReference type="NCBI Taxonomy" id="1234023"/>
    <lineage>
        <taxon>Bacteria</taxon>
        <taxon>environmental samples</taxon>
    </lineage>
</organism>
<dbReference type="PROSITE" id="PS51918">
    <property type="entry name" value="RADICAL_SAM"/>
    <property type="match status" value="1"/>
</dbReference>
<dbReference type="GO" id="GO:0051539">
    <property type="term" value="F:4 iron, 4 sulfur cluster binding"/>
    <property type="evidence" value="ECO:0007669"/>
    <property type="project" value="UniProtKB-KW"/>
</dbReference>
<proteinExistence type="predicted"/>
<dbReference type="InterPro" id="IPR005840">
    <property type="entry name" value="Ribosomal_uS12_MeSTrfase_RimO"/>
</dbReference>
<feature type="domain" description="MTTase N-terminal" evidence="9">
    <location>
        <begin position="3"/>
        <end position="120"/>
    </location>
</feature>
<reference evidence="11" key="1">
    <citation type="journal article" date="2012" name="Science">
        <title>Fermentation, hydrogen, and sulfur metabolism in multiple uncultivated bacterial phyla.</title>
        <authorList>
            <person name="Wrighton K.C."/>
            <person name="Thomas B.C."/>
            <person name="Sharon I."/>
            <person name="Miller C.S."/>
            <person name="Castelle C.J."/>
            <person name="VerBerkmoes N.C."/>
            <person name="Wilkins M.J."/>
            <person name="Hettich R.L."/>
            <person name="Lipton M.S."/>
            <person name="Williams K.H."/>
            <person name="Long P.E."/>
            <person name="Banfield J.F."/>
        </authorList>
    </citation>
    <scope>NUCLEOTIDE SEQUENCE [LARGE SCALE GENOMIC DNA]</scope>
</reference>
<sequence>MSFNFSSINLWCNKNLVDLEFAIWEILKFSDKFLINYFENPEDEEVEYVIINTCWFLSSSREESETTIAYFDELWKKIIILGCYISVKNDEFLSGLKNLYKIVPFINYEIIEDIIFDRKKAKFSLNKEKIQDLKKIWWNQINTKAFVWKSDKVRAYMNAPFWYEYLKIAEGCDNNCTFCIIPKIRGRQKSRTIEDIVAEVKIMLDNWIKEIILIAQDTTRYWVDLYWGPKLIELLEQIELIEWDFKYRLLYMYPDNLTLTNLEKLKTFKKFIPYFDIPFQHISEHILKKMWRFYDKNHISNLLDFIKNNFPVYHLRTAFIVWFPGETKEDLQELKEFIFKYSFDSIALFEYHDETLAASSKLPEKVPQKTALNRIKELDIVINNIYSKKNKSDKWNKFTGYIMDYDTKKAILRRELKAPEIDEYDNVTLPKITWNIEIWEKVEYKL</sequence>
<protein>
    <submittedName>
        <fullName evidence="11">Uncharacterized protein</fullName>
    </submittedName>
</protein>
<evidence type="ECO:0000256" key="5">
    <source>
        <dbReference type="ARBA" id="ARBA00022691"/>
    </source>
</evidence>
<evidence type="ECO:0000259" key="10">
    <source>
        <dbReference type="PROSITE" id="PS51918"/>
    </source>
</evidence>
<dbReference type="GO" id="GO:0006400">
    <property type="term" value="P:tRNA modification"/>
    <property type="evidence" value="ECO:0007669"/>
    <property type="project" value="InterPro"/>
</dbReference>
<evidence type="ECO:0000256" key="4">
    <source>
        <dbReference type="ARBA" id="ARBA00022679"/>
    </source>
</evidence>
<feature type="domain" description="Radical SAM core" evidence="10">
    <location>
        <begin position="158"/>
        <end position="389"/>
    </location>
</feature>
<dbReference type="InterPro" id="IPR023404">
    <property type="entry name" value="rSAM_horseshoe"/>
</dbReference>
<dbReference type="GO" id="GO:0005829">
    <property type="term" value="C:cytosol"/>
    <property type="evidence" value="ECO:0007669"/>
    <property type="project" value="TreeGrafter"/>
</dbReference>
<dbReference type="Pfam" id="PF04055">
    <property type="entry name" value="Radical_SAM"/>
    <property type="match status" value="1"/>
</dbReference>
<dbReference type="NCBIfam" id="TIGR00089">
    <property type="entry name" value="MiaB/RimO family radical SAM methylthiotransferase"/>
    <property type="match status" value="1"/>
</dbReference>
<keyword evidence="3" id="KW-0963">Cytoplasm</keyword>
<dbReference type="Gene3D" id="3.80.30.20">
    <property type="entry name" value="tm_1862 like domain"/>
    <property type="match status" value="1"/>
</dbReference>
<keyword evidence="7" id="KW-0408">Iron</keyword>
<dbReference type="PANTHER" id="PTHR43837:SF1">
    <property type="entry name" value="RIBOSOMAL PROTEIN US12 METHYLTHIOTRANSFERASE RIMO"/>
    <property type="match status" value="1"/>
</dbReference>
<dbReference type="InterPro" id="IPR007197">
    <property type="entry name" value="rSAM"/>
</dbReference>
<evidence type="ECO:0000313" key="11">
    <source>
        <dbReference type="EMBL" id="EKD66247.1"/>
    </source>
</evidence>
<evidence type="ECO:0000256" key="7">
    <source>
        <dbReference type="ARBA" id="ARBA00023004"/>
    </source>
</evidence>
<dbReference type="Gene3D" id="3.40.50.12160">
    <property type="entry name" value="Methylthiotransferase, N-terminal domain"/>
    <property type="match status" value="1"/>
</dbReference>